<dbReference type="RefSeq" id="WP_379508118.1">
    <property type="nucleotide sequence ID" value="NZ_JBHRTQ010000001.1"/>
</dbReference>
<comment type="caution">
    <text evidence="1">The sequence shown here is derived from an EMBL/GenBank/DDBJ whole genome shotgun (WGS) entry which is preliminary data.</text>
</comment>
<dbReference type="InterPro" id="IPR023606">
    <property type="entry name" value="CoA-Trfase_III_dom_1_sf"/>
</dbReference>
<sequence length="408" mass="43437">MTRVLAGVKVVELAEYIFAPAAGAILAEWGAEVIKVEHPLRGDAIRGLARLGGLAISDARNPVIEHTNRGKRSVGIDYATPEGLALVHELVRRADVVLTSYRPSLRARLKIEVDDLRAINPQVIYARASAHGDKGPERDVGGFDVTAFWSRGGIGHSLTPEGFDAPMGQGVQAIGDSIGAMNLAGGIAAALFHRAQTGEPTEVDVSLMSTAWWAGGVSVNIASLADKVLRPRMPAWGNAPNNPLIGNFRTSDGKAINLFTMAPGPHRESLFKVMGLDDMLADPRFATTEALIANWQAAGERIAAAFAARPFAYWREQLRGYSGQWAPVQSFLDLLGDEQALANGMLAEVEASDGGEPMRIVRGPVSFGGEAPPGSRAPEASEQTEEVLLELGLDWDRLEALKAAGVIA</sequence>
<dbReference type="Proteomes" id="UP001595604">
    <property type="component" value="Unassembled WGS sequence"/>
</dbReference>
<evidence type="ECO:0000313" key="1">
    <source>
        <dbReference type="EMBL" id="MFC3172721.1"/>
    </source>
</evidence>
<dbReference type="InterPro" id="IPR003673">
    <property type="entry name" value="CoA-Trfase_fam_III"/>
</dbReference>
<dbReference type="PANTHER" id="PTHR48228:SF2">
    <property type="entry name" value="E-CINNAMOYL-COA:R-PHENYLLACTATE COA TRANSFERASE LARGE SUBUNIT"/>
    <property type="match status" value="1"/>
</dbReference>
<dbReference type="Pfam" id="PF02515">
    <property type="entry name" value="CoA_transf_3"/>
    <property type="match status" value="1"/>
</dbReference>
<accession>A0ABV7IN77</accession>
<keyword evidence="1" id="KW-0808">Transferase</keyword>
<dbReference type="Gene3D" id="3.30.1540.10">
    <property type="entry name" value="formyl-coa transferase, domain 3"/>
    <property type="match status" value="1"/>
</dbReference>
<name>A0ABV7IN77_9SPHN</name>
<gene>
    <name evidence="1" type="ORF">ACFOD9_00500</name>
</gene>
<dbReference type="Gene3D" id="3.40.50.10540">
    <property type="entry name" value="Crotonobetainyl-coa:carnitine coa-transferase, domain 1"/>
    <property type="match status" value="1"/>
</dbReference>
<dbReference type="GO" id="GO:0016740">
    <property type="term" value="F:transferase activity"/>
    <property type="evidence" value="ECO:0007669"/>
    <property type="project" value="UniProtKB-KW"/>
</dbReference>
<reference evidence="2" key="1">
    <citation type="journal article" date="2019" name="Int. J. Syst. Evol. Microbiol.">
        <title>The Global Catalogue of Microorganisms (GCM) 10K type strain sequencing project: providing services to taxonomists for standard genome sequencing and annotation.</title>
        <authorList>
            <consortium name="The Broad Institute Genomics Platform"/>
            <consortium name="The Broad Institute Genome Sequencing Center for Infectious Disease"/>
            <person name="Wu L."/>
            <person name="Ma J."/>
        </authorList>
    </citation>
    <scope>NUCLEOTIDE SEQUENCE [LARGE SCALE GENOMIC DNA]</scope>
    <source>
        <strain evidence="2">KCTC 42984</strain>
    </source>
</reference>
<dbReference type="InterPro" id="IPR044855">
    <property type="entry name" value="CoA-Trfase_III_dom3_sf"/>
</dbReference>
<dbReference type="SUPFAM" id="SSF89796">
    <property type="entry name" value="CoA-transferase family III (CaiB/BaiF)"/>
    <property type="match status" value="1"/>
</dbReference>
<dbReference type="PANTHER" id="PTHR48228">
    <property type="entry name" value="SUCCINYL-COA--D-CITRAMALATE COA-TRANSFERASE"/>
    <property type="match status" value="1"/>
</dbReference>
<dbReference type="EMBL" id="JBHRTQ010000001">
    <property type="protein sequence ID" value="MFC3172721.1"/>
    <property type="molecule type" value="Genomic_DNA"/>
</dbReference>
<proteinExistence type="predicted"/>
<evidence type="ECO:0000313" key="2">
    <source>
        <dbReference type="Proteomes" id="UP001595604"/>
    </source>
</evidence>
<organism evidence="1 2">
    <name type="scientific">Novosphingobium bradum</name>
    <dbReference type="NCBI Taxonomy" id="1737444"/>
    <lineage>
        <taxon>Bacteria</taxon>
        <taxon>Pseudomonadati</taxon>
        <taxon>Pseudomonadota</taxon>
        <taxon>Alphaproteobacteria</taxon>
        <taxon>Sphingomonadales</taxon>
        <taxon>Sphingomonadaceae</taxon>
        <taxon>Novosphingobium</taxon>
    </lineage>
</organism>
<protein>
    <submittedName>
        <fullName evidence="1">CaiB/BaiF CoA transferase family protein</fullName>
    </submittedName>
</protein>
<keyword evidence="2" id="KW-1185">Reference proteome</keyword>
<dbReference type="InterPro" id="IPR050509">
    <property type="entry name" value="CoA-transferase_III"/>
</dbReference>